<dbReference type="RefSeq" id="WP_067259099.1">
    <property type="nucleotide sequence ID" value="NZ_LWMW01000090.1"/>
</dbReference>
<dbReference type="PROSITE" id="PS00198">
    <property type="entry name" value="4FE4S_FER_1"/>
    <property type="match status" value="1"/>
</dbReference>
<feature type="domain" description="4Fe-4S ferredoxin-type" evidence="8">
    <location>
        <begin position="187"/>
        <end position="215"/>
    </location>
</feature>
<gene>
    <name evidence="9" type="primary">ndhI_3</name>
    <name evidence="9" type="ORF">MBCUT_07580</name>
</gene>
<protein>
    <submittedName>
        <fullName evidence="9">NAD(P)H-quinone oxidoreductase subunit I, chloroplastic</fullName>
        <ecNumber evidence="9">1.6.5.11</ecNumber>
    </submittedName>
</protein>
<evidence type="ECO:0000256" key="1">
    <source>
        <dbReference type="ARBA" id="ARBA00022448"/>
    </source>
</evidence>
<keyword evidence="9" id="KW-0560">Oxidoreductase</keyword>
<reference evidence="9 10" key="1">
    <citation type="submission" date="2016-04" db="EMBL/GenBank/DDBJ databases">
        <title>Genome sequence of Methanobrevibacter cuticularis DSM 11139.</title>
        <authorList>
            <person name="Poehlein A."/>
            <person name="Seedorf H."/>
            <person name="Daniel R."/>
        </authorList>
    </citation>
    <scope>NUCLEOTIDE SEQUENCE [LARGE SCALE GENOMIC DNA]</scope>
    <source>
        <strain evidence="9 10">DSM 11139</strain>
    </source>
</reference>
<keyword evidence="5" id="KW-0249">Electron transport</keyword>
<keyword evidence="3" id="KW-0479">Metal-binding</keyword>
<evidence type="ECO:0000313" key="9">
    <source>
        <dbReference type="EMBL" id="KZX16524.1"/>
    </source>
</evidence>
<dbReference type="PROSITE" id="PS51379">
    <property type="entry name" value="4FE4S_FER_2"/>
    <property type="match status" value="2"/>
</dbReference>
<dbReference type="InterPro" id="IPR017896">
    <property type="entry name" value="4Fe4S_Fe-S-bd"/>
</dbReference>
<evidence type="ECO:0000256" key="2">
    <source>
        <dbReference type="ARBA" id="ARBA00022485"/>
    </source>
</evidence>
<organism evidence="9 10">
    <name type="scientific">Methanobrevibacter cuticularis</name>
    <dbReference type="NCBI Taxonomy" id="47311"/>
    <lineage>
        <taxon>Archaea</taxon>
        <taxon>Methanobacteriati</taxon>
        <taxon>Methanobacteriota</taxon>
        <taxon>Methanomada group</taxon>
        <taxon>Methanobacteria</taxon>
        <taxon>Methanobacteriales</taxon>
        <taxon>Methanobacteriaceae</taxon>
        <taxon>Methanobrevibacter</taxon>
    </lineage>
</organism>
<evidence type="ECO:0000259" key="8">
    <source>
        <dbReference type="PROSITE" id="PS51379"/>
    </source>
</evidence>
<dbReference type="SUPFAM" id="SSF54862">
    <property type="entry name" value="4Fe-4S ferredoxins"/>
    <property type="match status" value="1"/>
</dbReference>
<feature type="domain" description="4Fe-4S ferredoxin-type" evidence="8">
    <location>
        <begin position="221"/>
        <end position="250"/>
    </location>
</feature>
<comment type="caution">
    <text evidence="9">The sequence shown here is derived from an EMBL/GenBank/DDBJ whole genome shotgun (WGS) entry which is preliminary data.</text>
</comment>
<dbReference type="PATRIC" id="fig|47311.3.peg.840"/>
<evidence type="ECO:0000256" key="5">
    <source>
        <dbReference type="ARBA" id="ARBA00022982"/>
    </source>
</evidence>
<dbReference type="InterPro" id="IPR017900">
    <property type="entry name" value="4Fe4S_Fe_S_CS"/>
</dbReference>
<dbReference type="PANTHER" id="PTHR43687">
    <property type="entry name" value="ADENYLYLSULFATE REDUCTASE, BETA SUBUNIT"/>
    <property type="match status" value="1"/>
</dbReference>
<dbReference type="GO" id="GO:0051539">
    <property type="term" value="F:4 iron, 4 sulfur cluster binding"/>
    <property type="evidence" value="ECO:0007669"/>
    <property type="project" value="UniProtKB-KW"/>
</dbReference>
<dbReference type="Pfam" id="PF12838">
    <property type="entry name" value="Fer4_7"/>
    <property type="match status" value="1"/>
</dbReference>
<dbReference type="GO" id="GO:0016491">
    <property type="term" value="F:oxidoreductase activity"/>
    <property type="evidence" value="ECO:0007669"/>
    <property type="project" value="UniProtKB-KW"/>
</dbReference>
<sequence length="374" mass="41336">MTSNVYFSNLRARSDDNNKGNKLVKLFKKAKFNELFDEKDLIGLKIHFGERGNDSYISPTLIRYVVDEIKKTGANPFLTDTNTLYHGMRHDSVNHFITAILNGFSYSVVEAPIIIADGLSSENEVLVDINQKHVKSAKIAGDIINADGLLVASHFKGHGLSGFGGAVKNLAMGCATIAGKLEQHECAKPIMTEDCINCGVCFKVCPVDAIAKEYVEVKQDYEYSIVYDKCIACMNCWDGCPEESIDLDWEKEIPEFIERMAEYALASVKGKSKKVGYINFLTNITPDCDCVPWSDAPIVPDIGFLASSDPVAIDAASVHLINQQKGNSDSMLHKNCGHGEDKFQGVWENVDGTQLLRYSEKIGLGSQDFRLIEI</sequence>
<dbReference type="PANTHER" id="PTHR43687:SF6">
    <property type="entry name" value="L-ASPARTATE SEMIALDEHYDE SULFURTRANSFERASE IRON-SULFUR SUBUNIT"/>
    <property type="match status" value="1"/>
</dbReference>
<evidence type="ECO:0000256" key="6">
    <source>
        <dbReference type="ARBA" id="ARBA00023004"/>
    </source>
</evidence>
<evidence type="ECO:0000313" key="10">
    <source>
        <dbReference type="Proteomes" id="UP000077275"/>
    </source>
</evidence>
<keyword evidence="7" id="KW-0411">Iron-sulfur</keyword>
<dbReference type="InterPro" id="IPR007160">
    <property type="entry name" value="DUF362"/>
</dbReference>
<accession>A0A166ED44</accession>
<dbReference type="GO" id="GO:0046872">
    <property type="term" value="F:metal ion binding"/>
    <property type="evidence" value="ECO:0007669"/>
    <property type="project" value="UniProtKB-KW"/>
</dbReference>
<keyword evidence="10" id="KW-1185">Reference proteome</keyword>
<dbReference type="STRING" id="47311.MBCUT_07580"/>
<dbReference type="Gene3D" id="3.30.70.20">
    <property type="match status" value="1"/>
</dbReference>
<keyword evidence="6" id="KW-0408">Iron</keyword>
<dbReference type="Pfam" id="PF04015">
    <property type="entry name" value="DUF362"/>
    <property type="match status" value="1"/>
</dbReference>
<keyword evidence="2" id="KW-0004">4Fe-4S</keyword>
<dbReference type="Proteomes" id="UP000077275">
    <property type="component" value="Unassembled WGS sequence"/>
</dbReference>
<proteinExistence type="predicted"/>
<dbReference type="OrthoDB" id="5583at2157"/>
<keyword evidence="4" id="KW-0677">Repeat</keyword>
<dbReference type="EC" id="1.6.5.11" evidence="9"/>
<dbReference type="InterPro" id="IPR050572">
    <property type="entry name" value="Fe-S_Ferredoxin"/>
</dbReference>
<name>A0A166ED44_9EURY</name>
<dbReference type="EMBL" id="LWMW01000090">
    <property type="protein sequence ID" value="KZX16524.1"/>
    <property type="molecule type" value="Genomic_DNA"/>
</dbReference>
<dbReference type="AlphaFoldDB" id="A0A166ED44"/>
<evidence type="ECO:0000256" key="4">
    <source>
        <dbReference type="ARBA" id="ARBA00022737"/>
    </source>
</evidence>
<evidence type="ECO:0000256" key="3">
    <source>
        <dbReference type="ARBA" id="ARBA00022723"/>
    </source>
</evidence>
<keyword evidence="1" id="KW-0813">Transport</keyword>
<evidence type="ECO:0000256" key="7">
    <source>
        <dbReference type="ARBA" id="ARBA00023014"/>
    </source>
</evidence>